<proteinExistence type="predicted"/>
<reference evidence="2 3" key="1">
    <citation type="submission" date="2024-11" db="EMBL/GenBank/DDBJ databases">
        <title>Chromosome-level genome assembly of the freshwater bivalve Anodonta woodiana.</title>
        <authorList>
            <person name="Chen X."/>
        </authorList>
    </citation>
    <scope>NUCLEOTIDE SEQUENCE [LARGE SCALE GENOMIC DNA]</scope>
    <source>
        <strain evidence="2">MN2024</strain>
        <tissue evidence="2">Gills</tissue>
    </source>
</reference>
<gene>
    <name evidence="2" type="ORF">ACJMK2_011182</name>
</gene>
<comment type="caution">
    <text evidence="2">The sequence shown here is derived from an EMBL/GenBank/DDBJ whole genome shotgun (WGS) entry which is preliminary data.</text>
</comment>
<keyword evidence="3" id="KW-1185">Reference proteome</keyword>
<evidence type="ECO:0000313" key="3">
    <source>
        <dbReference type="Proteomes" id="UP001634394"/>
    </source>
</evidence>
<protein>
    <submittedName>
        <fullName evidence="2">Uncharacterized protein</fullName>
    </submittedName>
</protein>
<dbReference type="EMBL" id="JBJQND010000013">
    <property type="protein sequence ID" value="KAL3856418.1"/>
    <property type="molecule type" value="Genomic_DNA"/>
</dbReference>
<evidence type="ECO:0000313" key="2">
    <source>
        <dbReference type="EMBL" id="KAL3856418.1"/>
    </source>
</evidence>
<name>A0ABD3V6I9_SINWO</name>
<evidence type="ECO:0000256" key="1">
    <source>
        <dbReference type="SAM" id="MobiDB-lite"/>
    </source>
</evidence>
<dbReference type="Proteomes" id="UP001634394">
    <property type="component" value="Unassembled WGS sequence"/>
</dbReference>
<organism evidence="2 3">
    <name type="scientific">Sinanodonta woodiana</name>
    <name type="common">Chinese pond mussel</name>
    <name type="synonym">Anodonta woodiana</name>
    <dbReference type="NCBI Taxonomy" id="1069815"/>
    <lineage>
        <taxon>Eukaryota</taxon>
        <taxon>Metazoa</taxon>
        <taxon>Spiralia</taxon>
        <taxon>Lophotrochozoa</taxon>
        <taxon>Mollusca</taxon>
        <taxon>Bivalvia</taxon>
        <taxon>Autobranchia</taxon>
        <taxon>Heteroconchia</taxon>
        <taxon>Palaeoheterodonta</taxon>
        <taxon>Unionida</taxon>
        <taxon>Unionoidea</taxon>
        <taxon>Unionidae</taxon>
        <taxon>Unioninae</taxon>
        <taxon>Sinanodonta</taxon>
    </lineage>
</organism>
<accession>A0ABD3V6I9</accession>
<sequence length="154" mass="17808">MLDNETEDNTNSRPELELSEMDDMEKSKRNVRNIEIDTDADAKNYTNDDNALFVSQTSQAEHDSDIDEINEGIYMQIKTKFGTLNRSTFKKRLKTALDVKSLRDSRQALFDLAKKKRYDCPDGRLVERLPRTNSAPVEDKLSEDIYIVIRTEVV</sequence>
<dbReference type="AlphaFoldDB" id="A0ABD3V6I9"/>
<feature type="region of interest" description="Disordered" evidence="1">
    <location>
        <begin position="1"/>
        <end position="31"/>
    </location>
</feature>